<evidence type="ECO:0000256" key="4">
    <source>
        <dbReference type="PROSITE-ProRule" id="PRU00134"/>
    </source>
</evidence>
<evidence type="ECO:0000313" key="6">
    <source>
        <dbReference type="EMBL" id="GJE93108.1"/>
    </source>
</evidence>
<keyword evidence="1" id="KW-0479">Metal-binding</keyword>
<dbReference type="InterPro" id="IPR002893">
    <property type="entry name" value="Znf_MYND"/>
</dbReference>
<dbReference type="Proteomes" id="UP000703269">
    <property type="component" value="Unassembled WGS sequence"/>
</dbReference>
<dbReference type="Pfam" id="PF01753">
    <property type="entry name" value="zf-MYND"/>
    <property type="match status" value="1"/>
</dbReference>
<gene>
    <name evidence="6" type="ORF">PsYK624_092670</name>
</gene>
<dbReference type="OrthoDB" id="3043214at2759"/>
<dbReference type="AlphaFoldDB" id="A0A9P3GBM7"/>
<evidence type="ECO:0000259" key="5">
    <source>
        <dbReference type="PROSITE" id="PS50865"/>
    </source>
</evidence>
<dbReference type="GO" id="GO:0008270">
    <property type="term" value="F:zinc ion binding"/>
    <property type="evidence" value="ECO:0007669"/>
    <property type="project" value="UniProtKB-KW"/>
</dbReference>
<reference evidence="6 7" key="1">
    <citation type="submission" date="2021-08" db="EMBL/GenBank/DDBJ databases">
        <title>Draft Genome Sequence of Phanerochaete sordida strain YK-624.</title>
        <authorList>
            <person name="Mori T."/>
            <person name="Dohra H."/>
            <person name="Suzuki T."/>
            <person name="Kawagishi H."/>
            <person name="Hirai H."/>
        </authorList>
    </citation>
    <scope>NUCLEOTIDE SEQUENCE [LARGE SCALE GENOMIC DNA]</scope>
    <source>
        <strain evidence="6 7">YK-624</strain>
    </source>
</reference>
<comment type="caution">
    <text evidence="6">The sequence shown here is derived from an EMBL/GenBank/DDBJ whole genome shotgun (WGS) entry which is preliminary data.</text>
</comment>
<dbReference type="PROSITE" id="PS50865">
    <property type="entry name" value="ZF_MYND_2"/>
    <property type="match status" value="1"/>
</dbReference>
<keyword evidence="7" id="KW-1185">Reference proteome</keyword>
<organism evidence="6 7">
    <name type="scientific">Phanerochaete sordida</name>
    <dbReference type="NCBI Taxonomy" id="48140"/>
    <lineage>
        <taxon>Eukaryota</taxon>
        <taxon>Fungi</taxon>
        <taxon>Dikarya</taxon>
        <taxon>Basidiomycota</taxon>
        <taxon>Agaricomycotina</taxon>
        <taxon>Agaricomycetes</taxon>
        <taxon>Polyporales</taxon>
        <taxon>Phanerochaetaceae</taxon>
        <taxon>Phanerochaete</taxon>
    </lineage>
</organism>
<protein>
    <submittedName>
        <fullName evidence="6">Zinc finger MYND domain-containing protein</fullName>
    </submittedName>
</protein>
<evidence type="ECO:0000256" key="1">
    <source>
        <dbReference type="ARBA" id="ARBA00022723"/>
    </source>
</evidence>
<feature type="domain" description="MYND-type" evidence="5">
    <location>
        <begin position="393"/>
        <end position="434"/>
    </location>
</feature>
<accession>A0A9P3GBM7</accession>
<evidence type="ECO:0000256" key="2">
    <source>
        <dbReference type="ARBA" id="ARBA00022771"/>
    </source>
</evidence>
<name>A0A9P3GBM7_9APHY</name>
<keyword evidence="2 4" id="KW-0863">Zinc-finger</keyword>
<keyword evidence="3" id="KW-0862">Zinc</keyword>
<dbReference type="EMBL" id="BPQB01000030">
    <property type="protein sequence ID" value="GJE93108.1"/>
    <property type="molecule type" value="Genomic_DNA"/>
</dbReference>
<evidence type="ECO:0000313" key="7">
    <source>
        <dbReference type="Proteomes" id="UP000703269"/>
    </source>
</evidence>
<dbReference type="Gene3D" id="6.10.140.2220">
    <property type="match status" value="1"/>
</dbReference>
<evidence type="ECO:0000256" key="3">
    <source>
        <dbReference type="ARBA" id="ARBA00022833"/>
    </source>
</evidence>
<dbReference type="SUPFAM" id="SSF144232">
    <property type="entry name" value="HIT/MYND zinc finger-like"/>
    <property type="match status" value="1"/>
</dbReference>
<proteinExistence type="predicted"/>
<sequence>MDTRPHVIYSISTIASLLQWAVKRPQPTPGSYHPASRPAYATFLLENLSDLWHLLLELPYVLQSEPLSSQANEDGRAERLTVRWSALDLAMAELKMRELMSGSLPPDFLESLAPQVVVRCWLLATSPKMILETEHSLSIIYDCGSGDIEKIVSFVDKAIALKTISPRQFVKRCNSRLRLQDVLDHELVYLMNDLGFFCCHEKMQLARVQDRDHIVLLLHAAQRQLCHGRQDDETHILEMTFSHILRIMPDDMARFRYMHDFFRSLAMLLGRATVLAALEPSDSPVGKRGMKHIREMLAFFAVNCITQGPANPADYGPGCSDFVGSVQHVWRTAYDKLRSLPADAAPHKSEALALWTDFGRHCEIDTSAPAPPLPSTAGRDGWSKDMGCAWRECLCFGEKPQHKLRKCNGCGKIMYCSKKCQRRDWTEGGHKSVCRSSSQ</sequence>